<protein>
    <recommendedName>
        <fullName evidence="4">C3H1-type domain-containing protein</fullName>
    </recommendedName>
</protein>
<evidence type="ECO:0000313" key="3">
    <source>
        <dbReference type="Proteomes" id="UP001186944"/>
    </source>
</evidence>
<feature type="compositionally biased region" description="Basic and acidic residues" evidence="1">
    <location>
        <begin position="323"/>
        <end position="333"/>
    </location>
</feature>
<gene>
    <name evidence="2" type="ORF">FSP39_009871</name>
</gene>
<dbReference type="AlphaFoldDB" id="A0AA88YFZ1"/>
<dbReference type="EMBL" id="VSWD01000004">
    <property type="protein sequence ID" value="KAK3104774.1"/>
    <property type="molecule type" value="Genomic_DNA"/>
</dbReference>
<reference evidence="2" key="1">
    <citation type="submission" date="2019-08" db="EMBL/GenBank/DDBJ databases">
        <title>The improved chromosome-level genome for the pearl oyster Pinctada fucata martensii using PacBio sequencing and Hi-C.</title>
        <authorList>
            <person name="Zheng Z."/>
        </authorList>
    </citation>
    <scope>NUCLEOTIDE SEQUENCE</scope>
    <source>
        <strain evidence="2">ZZ-2019</strain>
        <tissue evidence="2">Adductor muscle</tissue>
    </source>
</reference>
<sequence length="344" mass="38898">MPPSRSRRRQHQQRQRVERPARPRRGITRANPTPTHNDAVDTSVPVSATQAPDPAPVATDFQLSDGQIRQIADQVTAQISSQITAPQSIMPIYDVNKRGNYPCIDIDEESDDDLHNVSIANELGINVPNKIKLKIVSDEYVDLASLLIKTANTDNSEKILQVKNGQILLQTKKSSDKIDSIDKWTDAFLVFMSIYVQAHPSSATNLIKYMSNVRLGANRTKDLGFKSYDEQFRIKKAKNPSMDWGTVDNELWLLYMYQTTSRSTYNNDKHPSAVGKCFDYNFKAFCQRKRCNYLHKCAKCDGPHPSVKCFSKSSRILNFRSDQGQRGDSKRSADQQGNKKSGHN</sequence>
<feature type="region of interest" description="Disordered" evidence="1">
    <location>
        <begin position="1"/>
        <end position="55"/>
    </location>
</feature>
<comment type="caution">
    <text evidence="2">The sequence shown here is derived from an EMBL/GenBank/DDBJ whole genome shotgun (WGS) entry which is preliminary data.</text>
</comment>
<feature type="compositionally biased region" description="Polar residues" evidence="1">
    <location>
        <begin position="334"/>
        <end position="344"/>
    </location>
</feature>
<evidence type="ECO:0000313" key="2">
    <source>
        <dbReference type="EMBL" id="KAK3104774.1"/>
    </source>
</evidence>
<evidence type="ECO:0008006" key="4">
    <source>
        <dbReference type="Google" id="ProtNLM"/>
    </source>
</evidence>
<dbReference type="PANTHER" id="PTHR35558:SF1">
    <property type="entry name" value="ENDONUCLEASE_EXONUCLEASE_PHOSPHATASE DOMAIN-CONTAINING PROTEIN"/>
    <property type="match status" value="1"/>
</dbReference>
<organism evidence="2 3">
    <name type="scientific">Pinctada imbricata</name>
    <name type="common">Atlantic pearl-oyster</name>
    <name type="synonym">Pinctada martensii</name>
    <dbReference type="NCBI Taxonomy" id="66713"/>
    <lineage>
        <taxon>Eukaryota</taxon>
        <taxon>Metazoa</taxon>
        <taxon>Spiralia</taxon>
        <taxon>Lophotrochozoa</taxon>
        <taxon>Mollusca</taxon>
        <taxon>Bivalvia</taxon>
        <taxon>Autobranchia</taxon>
        <taxon>Pteriomorphia</taxon>
        <taxon>Pterioida</taxon>
        <taxon>Pterioidea</taxon>
        <taxon>Pteriidae</taxon>
        <taxon>Pinctada</taxon>
    </lineage>
</organism>
<evidence type="ECO:0000256" key="1">
    <source>
        <dbReference type="SAM" id="MobiDB-lite"/>
    </source>
</evidence>
<accession>A0AA88YFZ1</accession>
<proteinExistence type="predicted"/>
<feature type="region of interest" description="Disordered" evidence="1">
    <location>
        <begin position="320"/>
        <end position="344"/>
    </location>
</feature>
<dbReference type="Proteomes" id="UP001186944">
    <property type="component" value="Unassembled WGS sequence"/>
</dbReference>
<keyword evidence="3" id="KW-1185">Reference proteome</keyword>
<feature type="compositionally biased region" description="Basic residues" evidence="1">
    <location>
        <begin position="1"/>
        <end position="14"/>
    </location>
</feature>
<name>A0AA88YFZ1_PINIB</name>
<dbReference type="PANTHER" id="PTHR35558">
    <property type="entry name" value="SGNH_HYDRO DOMAIN-CONTAINING PROTEIN"/>
    <property type="match status" value="1"/>
</dbReference>